<accession>A0ABS2LYM8</accession>
<keyword evidence="2" id="KW-0812">Transmembrane</keyword>
<protein>
    <recommendedName>
        <fullName evidence="5">Ig-like domain-containing protein</fullName>
    </recommendedName>
</protein>
<organism evidence="3 4">
    <name type="scientific">Micromonospora luteifusca</name>
    <dbReference type="NCBI Taxonomy" id="709860"/>
    <lineage>
        <taxon>Bacteria</taxon>
        <taxon>Bacillati</taxon>
        <taxon>Actinomycetota</taxon>
        <taxon>Actinomycetes</taxon>
        <taxon>Micromonosporales</taxon>
        <taxon>Micromonosporaceae</taxon>
        <taxon>Micromonospora</taxon>
    </lineage>
</organism>
<evidence type="ECO:0000256" key="1">
    <source>
        <dbReference type="SAM" id="MobiDB-lite"/>
    </source>
</evidence>
<evidence type="ECO:0000313" key="3">
    <source>
        <dbReference type="EMBL" id="MBM7492739.1"/>
    </source>
</evidence>
<feature type="compositionally biased region" description="Pro residues" evidence="1">
    <location>
        <begin position="142"/>
        <end position="151"/>
    </location>
</feature>
<name>A0ABS2LYM8_9ACTN</name>
<proteinExistence type="predicted"/>
<reference evidence="3 4" key="1">
    <citation type="submission" date="2021-01" db="EMBL/GenBank/DDBJ databases">
        <title>Sequencing the genomes of 1000 actinobacteria strains.</title>
        <authorList>
            <person name="Klenk H.-P."/>
        </authorList>
    </citation>
    <scope>NUCLEOTIDE SEQUENCE [LARGE SCALE GENOMIC DNA]</scope>
    <source>
        <strain evidence="3 4">DSM 100204</strain>
    </source>
</reference>
<feature type="region of interest" description="Disordered" evidence="1">
    <location>
        <begin position="178"/>
        <end position="229"/>
    </location>
</feature>
<evidence type="ECO:0000313" key="4">
    <source>
        <dbReference type="Proteomes" id="UP000764837"/>
    </source>
</evidence>
<comment type="caution">
    <text evidence="3">The sequence shown here is derived from an EMBL/GenBank/DDBJ whole genome shotgun (WGS) entry which is preliminary data.</text>
</comment>
<gene>
    <name evidence="3" type="ORF">JOD64_003961</name>
</gene>
<feature type="region of interest" description="Disordered" evidence="1">
    <location>
        <begin position="81"/>
        <end position="156"/>
    </location>
</feature>
<evidence type="ECO:0008006" key="5">
    <source>
        <dbReference type="Google" id="ProtNLM"/>
    </source>
</evidence>
<keyword evidence="4" id="KW-1185">Reference proteome</keyword>
<feature type="transmembrane region" description="Helical" evidence="2">
    <location>
        <begin position="59"/>
        <end position="79"/>
    </location>
</feature>
<sequence length="330" mass="34807">MSSTPVQTRNGPQWTVWSASVDDGLAVEVEGSVADEDRTRAERRTALRRVTRARQRRRWAVEGVAVLVCLVVLISYLSIRSDPEPGDDRAGRSGDVPAGAARPTGHPATDGRTGEAGPAMPGLRPRQRPPSPDPTPSTSAPVAPPASPGPPVLSVTRGEMPAEVDLTAVGTRDWMHWGERGGRSTVRKRSGSGEIVDGGGAGTRVGWDGNQESVRWSDGSSERSARGSSNGVYTCGAGNGFTLTIAGSGAPRTVQLYGGIWMARGRLEARLSTGGPSSTAVLEDPYTSQSAQFTIRFTVPKGARLLLTWTVEKVFTPRCGNVGLQAVAVR</sequence>
<keyword evidence="2" id="KW-1133">Transmembrane helix</keyword>
<keyword evidence="2" id="KW-0472">Membrane</keyword>
<feature type="compositionally biased region" description="Basic and acidic residues" evidence="1">
    <location>
        <begin position="81"/>
        <end position="92"/>
    </location>
</feature>
<evidence type="ECO:0000256" key="2">
    <source>
        <dbReference type="SAM" id="Phobius"/>
    </source>
</evidence>
<dbReference type="Proteomes" id="UP000764837">
    <property type="component" value="Unassembled WGS sequence"/>
</dbReference>
<dbReference type="EMBL" id="JAFBBP010000001">
    <property type="protein sequence ID" value="MBM7492739.1"/>
    <property type="molecule type" value="Genomic_DNA"/>
</dbReference>